<dbReference type="Proteomes" id="UP000239724">
    <property type="component" value="Unassembled WGS sequence"/>
</dbReference>
<feature type="region of interest" description="Disordered" evidence="1">
    <location>
        <begin position="240"/>
        <end position="266"/>
    </location>
</feature>
<feature type="chain" id="PRO_5015503854" description="Peptidoglycan binding-like domain-containing protein" evidence="2">
    <location>
        <begin position="23"/>
        <end position="266"/>
    </location>
</feature>
<keyword evidence="2" id="KW-0732">Signal</keyword>
<feature type="signal peptide" evidence="2">
    <location>
        <begin position="1"/>
        <end position="22"/>
    </location>
</feature>
<dbReference type="InterPro" id="IPR036365">
    <property type="entry name" value="PGBD-like_sf"/>
</dbReference>
<evidence type="ECO:0000256" key="2">
    <source>
        <dbReference type="SAM" id="SignalP"/>
    </source>
</evidence>
<dbReference type="OrthoDB" id="5573966at2"/>
<proteinExistence type="predicted"/>
<evidence type="ECO:0000313" key="4">
    <source>
        <dbReference type="EMBL" id="PPQ29534.1"/>
    </source>
</evidence>
<dbReference type="RefSeq" id="WP_104520839.1">
    <property type="nucleotide sequence ID" value="NZ_NHRY01000225.1"/>
</dbReference>
<gene>
    <name evidence="4" type="ORF">CCS01_21305</name>
</gene>
<comment type="caution">
    <text evidence="4">The sequence shown here is derived from an EMBL/GenBank/DDBJ whole genome shotgun (WGS) entry which is preliminary data.</text>
</comment>
<feature type="domain" description="Peptidoglycan binding-like" evidence="3">
    <location>
        <begin position="167"/>
        <end position="221"/>
    </location>
</feature>
<sequence length="266" mass="25707">MPTHRPAIERLVLAISASAALAGCAMTPMGPTVQVMPGPGKSFDQFQADNAMCKAFAADQVRGQADAANQRAVGAALLTTALGAGVGAAGGALGGNAGLGAGLGAGVGSVAGAAIGANTSQNGQMGIQGQYDAAFSQCMYAKGNQVPGFAPLAVAMPAPVAAAPPDPTVRATQAELIRLGYLRGAADGYSGPKTRGAISAYESASGLPVDGVASQRLLAALQATPGSAGPATSARAAANWGAPMDGPAGTAKGVPPSSAGWVAPTR</sequence>
<dbReference type="AlphaFoldDB" id="A0A2S6N4J6"/>
<dbReference type="InterPro" id="IPR002477">
    <property type="entry name" value="Peptidoglycan-bd-like"/>
</dbReference>
<evidence type="ECO:0000256" key="1">
    <source>
        <dbReference type="SAM" id="MobiDB-lite"/>
    </source>
</evidence>
<dbReference type="Pfam" id="PF01471">
    <property type="entry name" value="PG_binding_1"/>
    <property type="match status" value="1"/>
</dbReference>
<dbReference type="EMBL" id="NHRY01000225">
    <property type="protein sequence ID" value="PPQ29534.1"/>
    <property type="molecule type" value="Genomic_DNA"/>
</dbReference>
<dbReference type="InterPro" id="IPR036366">
    <property type="entry name" value="PGBDSf"/>
</dbReference>
<evidence type="ECO:0000313" key="5">
    <source>
        <dbReference type="Proteomes" id="UP000239724"/>
    </source>
</evidence>
<accession>A0A2S6N4J6</accession>
<evidence type="ECO:0000259" key="3">
    <source>
        <dbReference type="Pfam" id="PF01471"/>
    </source>
</evidence>
<name>A0A2S6N4J6_RHOGL</name>
<reference evidence="4 5" key="1">
    <citation type="journal article" date="2018" name="Arch. Microbiol.">
        <title>New insights into the metabolic potential of the phototrophic purple bacterium Rhodopila globiformis DSM 161(T) from its draft genome sequence and evidence for a vanadium-dependent nitrogenase.</title>
        <authorList>
            <person name="Imhoff J.F."/>
            <person name="Rahn T."/>
            <person name="Kunzel S."/>
            <person name="Neulinger S.C."/>
        </authorList>
    </citation>
    <scope>NUCLEOTIDE SEQUENCE [LARGE SCALE GENOMIC DNA]</scope>
    <source>
        <strain evidence="4 5">DSM 161</strain>
    </source>
</reference>
<protein>
    <recommendedName>
        <fullName evidence="3">Peptidoglycan binding-like domain-containing protein</fullName>
    </recommendedName>
</protein>
<keyword evidence="5" id="KW-1185">Reference proteome</keyword>
<dbReference type="Gene3D" id="1.10.101.10">
    <property type="entry name" value="PGBD-like superfamily/PGBD"/>
    <property type="match status" value="1"/>
</dbReference>
<dbReference type="PROSITE" id="PS51257">
    <property type="entry name" value="PROKAR_LIPOPROTEIN"/>
    <property type="match status" value="1"/>
</dbReference>
<organism evidence="4 5">
    <name type="scientific">Rhodopila globiformis</name>
    <name type="common">Rhodopseudomonas globiformis</name>
    <dbReference type="NCBI Taxonomy" id="1071"/>
    <lineage>
        <taxon>Bacteria</taxon>
        <taxon>Pseudomonadati</taxon>
        <taxon>Pseudomonadota</taxon>
        <taxon>Alphaproteobacteria</taxon>
        <taxon>Acetobacterales</taxon>
        <taxon>Acetobacteraceae</taxon>
        <taxon>Rhodopila</taxon>
    </lineage>
</organism>
<dbReference type="SUPFAM" id="SSF47090">
    <property type="entry name" value="PGBD-like"/>
    <property type="match status" value="1"/>
</dbReference>